<dbReference type="PANTHER" id="PTHR10334">
    <property type="entry name" value="CYSTEINE-RICH SECRETORY PROTEIN-RELATED"/>
    <property type="match status" value="1"/>
</dbReference>
<organism evidence="3 4">
    <name type="scientific">Papaver atlanticum</name>
    <dbReference type="NCBI Taxonomy" id="357466"/>
    <lineage>
        <taxon>Eukaryota</taxon>
        <taxon>Viridiplantae</taxon>
        <taxon>Streptophyta</taxon>
        <taxon>Embryophyta</taxon>
        <taxon>Tracheophyta</taxon>
        <taxon>Spermatophyta</taxon>
        <taxon>Magnoliopsida</taxon>
        <taxon>Ranunculales</taxon>
        <taxon>Papaveraceae</taxon>
        <taxon>Papaveroideae</taxon>
        <taxon>Papaver</taxon>
    </lineage>
</organism>
<dbReference type="AlphaFoldDB" id="A0AAD4XXG8"/>
<proteinExistence type="predicted"/>
<dbReference type="InterPro" id="IPR001283">
    <property type="entry name" value="CRISP-related"/>
</dbReference>
<protein>
    <recommendedName>
        <fullName evidence="2">SCP domain-containing protein</fullName>
    </recommendedName>
</protein>
<feature type="domain" description="SCP" evidence="2">
    <location>
        <begin position="19"/>
        <end position="150"/>
    </location>
</feature>
<gene>
    <name evidence="3" type="ORF">MKW98_020701</name>
</gene>
<sequence length="154" mass="16652">MNFIVFLTLALLIHVCQAQTPEDFLAPHNAARAEVNVAPLVWNETVATYARNYANQLTGDCTLVPSGGPYSENLALGSGALSTSDVEQLWLGQKSNYDYQSNSCQGGAENCVQYINVVCRNSLYLGCAIATCNNGNTIVACNYYPPCVVGERPY</sequence>
<evidence type="ECO:0000256" key="1">
    <source>
        <dbReference type="SAM" id="SignalP"/>
    </source>
</evidence>
<keyword evidence="4" id="KW-1185">Reference proteome</keyword>
<evidence type="ECO:0000259" key="2">
    <source>
        <dbReference type="SMART" id="SM00198"/>
    </source>
</evidence>
<dbReference type="Proteomes" id="UP001202328">
    <property type="component" value="Unassembled WGS sequence"/>
</dbReference>
<reference evidence="3" key="1">
    <citation type="submission" date="2022-04" db="EMBL/GenBank/DDBJ databases">
        <title>A functionally conserved STORR gene fusion in Papaver species that diverged 16.8 million years ago.</title>
        <authorList>
            <person name="Catania T."/>
        </authorList>
    </citation>
    <scope>NUCLEOTIDE SEQUENCE</scope>
    <source>
        <strain evidence="3">S-188037</strain>
    </source>
</reference>
<dbReference type="PRINTS" id="PR00837">
    <property type="entry name" value="V5TPXLIKE"/>
</dbReference>
<dbReference type="InterPro" id="IPR014044">
    <property type="entry name" value="CAP_dom"/>
</dbReference>
<dbReference type="EMBL" id="JAJJMB010001184">
    <property type="protein sequence ID" value="KAI3958059.1"/>
    <property type="molecule type" value="Genomic_DNA"/>
</dbReference>
<feature type="chain" id="PRO_5041967005" description="SCP domain-containing protein" evidence="1">
    <location>
        <begin position="19"/>
        <end position="154"/>
    </location>
</feature>
<evidence type="ECO:0000313" key="3">
    <source>
        <dbReference type="EMBL" id="KAI3958059.1"/>
    </source>
</evidence>
<feature type="signal peptide" evidence="1">
    <location>
        <begin position="1"/>
        <end position="18"/>
    </location>
</feature>
<evidence type="ECO:0000313" key="4">
    <source>
        <dbReference type="Proteomes" id="UP001202328"/>
    </source>
</evidence>
<accession>A0AAD4XXG8</accession>
<keyword evidence="1" id="KW-0732">Signal</keyword>
<dbReference type="InterPro" id="IPR035940">
    <property type="entry name" value="CAP_sf"/>
</dbReference>
<dbReference type="Pfam" id="PF00188">
    <property type="entry name" value="CAP"/>
    <property type="match status" value="1"/>
</dbReference>
<name>A0AAD4XXG8_9MAGN</name>
<dbReference type="SUPFAM" id="SSF55797">
    <property type="entry name" value="PR-1-like"/>
    <property type="match status" value="1"/>
</dbReference>
<dbReference type="FunFam" id="3.40.33.10:FF:000004">
    <property type="entry name" value="CAP, cysteine-rich secretory protein, antigen 5"/>
    <property type="match status" value="1"/>
</dbReference>
<dbReference type="Gene3D" id="3.40.33.10">
    <property type="entry name" value="CAP"/>
    <property type="match status" value="1"/>
</dbReference>
<dbReference type="SMART" id="SM00198">
    <property type="entry name" value="SCP"/>
    <property type="match status" value="1"/>
</dbReference>
<comment type="caution">
    <text evidence="3">The sequence shown here is derived from an EMBL/GenBank/DDBJ whole genome shotgun (WGS) entry which is preliminary data.</text>
</comment>